<gene>
    <name evidence="1" type="ORF">B0H17DRAFT_1154057</name>
</gene>
<sequence>MSESEDKDGPGLLDPNYVWSDRLQLRVRLLGGLQLQHATWIQPLLEAREAARMLRAASKAYPRGTTAQRPWTDTECARTDVFIPEDRLYDYAELVGPYVGFLVVEWDPRQAMPIIDRTAFVMAVICGLANDRRELLAEATQALSSGALLSGLRTTAKADNTHAISVGLHYEGNPSLQHLLLPASTSLSATQTLFHNNATLERLFLGAWTNIRFDLGPHTSGEGHTLQLPWRWLAITMLGEFDHTRGGHSILWDLGRVFEFPPGATILLPGILRYSFAKVQPGETRYLITQYAASPGTWVRWPAVTALFRKAHKLPSIRT</sequence>
<organism evidence="1 2">
    <name type="scientific">Mycena rosella</name>
    <name type="common">Pink bonnet</name>
    <name type="synonym">Agaricus rosellus</name>
    <dbReference type="NCBI Taxonomy" id="1033263"/>
    <lineage>
        <taxon>Eukaryota</taxon>
        <taxon>Fungi</taxon>
        <taxon>Dikarya</taxon>
        <taxon>Basidiomycota</taxon>
        <taxon>Agaricomycotina</taxon>
        <taxon>Agaricomycetes</taxon>
        <taxon>Agaricomycetidae</taxon>
        <taxon>Agaricales</taxon>
        <taxon>Marasmiineae</taxon>
        <taxon>Mycenaceae</taxon>
        <taxon>Mycena</taxon>
    </lineage>
</organism>
<dbReference type="Proteomes" id="UP001221757">
    <property type="component" value="Unassembled WGS sequence"/>
</dbReference>
<dbReference type="EMBL" id="JARKIE010001102">
    <property type="protein sequence ID" value="KAJ7606432.1"/>
    <property type="molecule type" value="Genomic_DNA"/>
</dbReference>
<comment type="caution">
    <text evidence="1">The sequence shown here is derived from an EMBL/GenBank/DDBJ whole genome shotgun (WGS) entry which is preliminary data.</text>
</comment>
<name>A0AAD7F746_MYCRO</name>
<evidence type="ECO:0000313" key="1">
    <source>
        <dbReference type="EMBL" id="KAJ7606432.1"/>
    </source>
</evidence>
<keyword evidence="2" id="KW-1185">Reference proteome</keyword>
<reference evidence="1" key="1">
    <citation type="submission" date="2023-03" db="EMBL/GenBank/DDBJ databases">
        <title>Massive genome expansion in bonnet fungi (Mycena s.s.) driven by repeated elements and novel gene families across ecological guilds.</title>
        <authorList>
            <consortium name="Lawrence Berkeley National Laboratory"/>
            <person name="Harder C.B."/>
            <person name="Miyauchi S."/>
            <person name="Viragh M."/>
            <person name="Kuo A."/>
            <person name="Thoen E."/>
            <person name="Andreopoulos B."/>
            <person name="Lu D."/>
            <person name="Skrede I."/>
            <person name="Drula E."/>
            <person name="Henrissat B."/>
            <person name="Morin E."/>
            <person name="Kohler A."/>
            <person name="Barry K."/>
            <person name="LaButti K."/>
            <person name="Morin E."/>
            <person name="Salamov A."/>
            <person name="Lipzen A."/>
            <person name="Mereny Z."/>
            <person name="Hegedus B."/>
            <person name="Baldrian P."/>
            <person name="Stursova M."/>
            <person name="Weitz H."/>
            <person name="Taylor A."/>
            <person name="Grigoriev I.V."/>
            <person name="Nagy L.G."/>
            <person name="Martin F."/>
            <person name="Kauserud H."/>
        </authorList>
    </citation>
    <scope>NUCLEOTIDE SEQUENCE</scope>
    <source>
        <strain evidence="1">CBHHK067</strain>
    </source>
</reference>
<dbReference type="AlphaFoldDB" id="A0AAD7F746"/>
<evidence type="ECO:0000313" key="2">
    <source>
        <dbReference type="Proteomes" id="UP001221757"/>
    </source>
</evidence>
<accession>A0AAD7F746</accession>
<proteinExistence type="predicted"/>
<protein>
    <submittedName>
        <fullName evidence="1">Uncharacterized protein</fullName>
    </submittedName>
</protein>